<comment type="caution">
    <text evidence="2">The sequence shown here is derived from an EMBL/GenBank/DDBJ whole genome shotgun (WGS) entry which is preliminary data.</text>
</comment>
<evidence type="ECO:0000313" key="2">
    <source>
        <dbReference type="EMBL" id="MDT2769771.1"/>
    </source>
</evidence>
<feature type="domain" description="SGNH hydrolase-type esterase" evidence="1">
    <location>
        <begin position="138"/>
        <end position="313"/>
    </location>
</feature>
<gene>
    <name evidence="2" type="ORF">P7H46_02825</name>
</gene>
<name>A0ABU3FFF9_9ENTE</name>
<sequence>MSWTTIWSHAQRGIATASSSAGTLQVNLSSFTGVEKIRLVFANQYGCQVQTIQKVWIKVGDYKQPLADFTLSPGELLRTEPIVVDPGVRKWQLGYQAEPLESGFAYHDADFLAGDRKGTFCSGLLAVEAETTGNCVVALGDSLTEGATWTAPLQSKLRKAGIYVVNQGINGSCLLKSGSDRPTSESQNFFYGYDGLRRLTDCFASHKQVSQVILFLGINDLINGELTLEKFQMTIKRLVALCEDQQASYQLCTLTPCLGYPGMDLAKEALRQKINQWLLESYSNVWDFSTIVEGPVGYLAPQFDSGDHLHLNAIAGLAIARQISSDFIKGE</sequence>
<proteinExistence type="predicted"/>
<accession>A0ABU3FFF9</accession>
<dbReference type="InterPro" id="IPR036514">
    <property type="entry name" value="SGNH_hydro_sf"/>
</dbReference>
<protein>
    <submittedName>
        <fullName evidence="2">GDSL-type esterase/lipase family protein</fullName>
    </submittedName>
</protein>
<dbReference type="Pfam" id="PF13472">
    <property type="entry name" value="Lipase_GDSL_2"/>
    <property type="match status" value="1"/>
</dbReference>
<dbReference type="PANTHER" id="PTHR43784:SF2">
    <property type="entry name" value="GDSL-LIKE LIPASE_ACYLHYDROLASE, PUTATIVE (AFU_ORTHOLOGUE AFUA_2G00820)-RELATED"/>
    <property type="match status" value="1"/>
</dbReference>
<evidence type="ECO:0000259" key="1">
    <source>
        <dbReference type="Pfam" id="PF13472"/>
    </source>
</evidence>
<dbReference type="InterPro" id="IPR053140">
    <property type="entry name" value="GDSL_Rv0518-like"/>
</dbReference>
<dbReference type="InterPro" id="IPR013830">
    <property type="entry name" value="SGNH_hydro"/>
</dbReference>
<dbReference type="Gene3D" id="3.40.50.1110">
    <property type="entry name" value="SGNH hydrolase"/>
    <property type="match status" value="1"/>
</dbReference>
<dbReference type="Proteomes" id="UP001269061">
    <property type="component" value="Unassembled WGS sequence"/>
</dbReference>
<dbReference type="PANTHER" id="PTHR43784">
    <property type="entry name" value="GDSL-LIKE LIPASE/ACYLHYDROLASE, PUTATIVE (AFU_ORTHOLOGUE AFUA_2G00820)-RELATED"/>
    <property type="match status" value="1"/>
</dbReference>
<organism evidence="2 3">
    <name type="scientific">Enterococcus pseudoavium</name>
    <dbReference type="NCBI Taxonomy" id="44007"/>
    <lineage>
        <taxon>Bacteria</taxon>
        <taxon>Bacillati</taxon>
        <taxon>Bacillota</taxon>
        <taxon>Bacilli</taxon>
        <taxon>Lactobacillales</taxon>
        <taxon>Enterococcaceae</taxon>
        <taxon>Enterococcus</taxon>
    </lineage>
</organism>
<reference evidence="2 3" key="1">
    <citation type="submission" date="2023-03" db="EMBL/GenBank/DDBJ databases">
        <authorList>
            <person name="Shen W."/>
            <person name="Cai J."/>
        </authorList>
    </citation>
    <scope>NUCLEOTIDE SEQUENCE [LARGE SCALE GENOMIC DNA]</scope>
    <source>
        <strain evidence="2 3">Y59</strain>
    </source>
</reference>
<evidence type="ECO:0000313" key="3">
    <source>
        <dbReference type="Proteomes" id="UP001269061"/>
    </source>
</evidence>
<dbReference type="EMBL" id="JARQAZ010000002">
    <property type="protein sequence ID" value="MDT2769771.1"/>
    <property type="molecule type" value="Genomic_DNA"/>
</dbReference>
<dbReference type="SUPFAM" id="SSF52266">
    <property type="entry name" value="SGNH hydrolase"/>
    <property type="match status" value="1"/>
</dbReference>
<keyword evidence="3" id="KW-1185">Reference proteome</keyword>
<dbReference type="RefSeq" id="WP_311815323.1">
    <property type="nucleotide sequence ID" value="NZ_JARQAV010000007.1"/>
</dbReference>